<evidence type="ECO:0000256" key="1">
    <source>
        <dbReference type="ARBA" id="ARBA00000085"/>
    </source>
</evidence>
<dbReference type="EMBL" id="NJBN01000005">
    <property type="protein sequence ID" value="TKJ40326.1"/>
    <property type="molecule type" value="Genomic_DNA"/>
</dbReference>
<comment type="catalytic activity">
    <reaction evidence="1">
        <text>ATP + protein L-histidine = ADP + protein N-phospho-L-histidine.</text>
        <dbReference type="EC" id="2.7.13.3"/>
    </reaction>
</comment>
<dbReference type="SUPFAM" id="SSF47384">
    <property type="entry name" value="Homodimeric domain of signal transducing histidine kinase"/>
    <property type="match status" value="1"/>
</dbReference>
<dbReference type="PANTHER" id="PTHR43711">
    <property type="entry name" value="TWO-COMPONENT HISTIDINE KINASE"/>
    <property type="match status" value="1"/>
</dbReference>
<evidence type="ECO:0000313" key="9">
    <source>
        <dbReference type="Proteomes" id="UP000319619"/>
    </source>
</evidence>
<dbReference type="InterPro" id="IPR050736">
    <property type="entry name" value="Sensor_HK_Regulatory"/>
</dbReference>
<keyword evidence="6" id="KW-0902">Two-component regulatory system</keyword>
<evidence type="ECO:0000256" key="4">
    <source>
        <dbReference type="ARBA" id="ARBA00022679"/>
    </source>
</evidence>
<evidence type="ECO:0000256" key="3">
    <source>
        <dbReference type="ARBA" id="ARBA00022553"/>
    </source>
</evidence>
<proteinExistence type="predicted"/>
<dbReference type="InterPro" id="IPR036097">
    <property type="entry name" value="HisK_dim/P_sf"/>
</dbReference>
<dbReference type="InterPro" id="IPR004358">
    <property type="entry name" value="Sig_transdc_His_kin-like_C"/>
</dbReference>
<dbReference type="SMART" id="SM00387">
    <property type="entry name" value="HATPase_c"/>
    <property type="match status" value="1"/>
</dbReference>
<gene>
    <name evidence="8" type="ORF">CEE37_08345</name>
</gene>
<dbReference type="PANTHER" id="PTHR43711:SF28">
    <property type="entry name" value="SENSOR HISTIDINE KINASE YXDK"/>
    <property type="match status" value="1"/>
</dbReference>
<evidence type="ECO:0000313" key="8">
    <source>
        <dbReference type="EMBL" id="TKJ40326.1"/>
    </source>
</evidence>
<dbReference type="SUPFAM" id="SSF55874">
    <property type="entry name" value="ATPase domain of HSP90 chaperone/DNA topoisomerase II/histidine kinase"/>
    <property type="match status" value="1"/>
</dbReference>
<dbReference type="Gene3D" id="3.30.565.10">
    <property type="entry name" value="Histidine kinase-like ATPase, C-terminal domain"/>
    <property type="match status" value="1"/>
</dbReference>
<sequence>MTKTEKERILWQGLVREIAHSMGTPLSALMGWIELLPSTGDRTQIFREMNNNLDRLAVISNKLSQIGLPTKFEDIFIGEVCNEVIDKMKLLLPQNSDEIVLRVEINTDSKVRIVKDLFCWALEHLVKNSLNSLKNSSGEVIVSVVKEDGRPVVEIADTGVGIPDENQGSIFIPGVTTRASGRGIGLPLAKYIIEDVHQGQLILKKSIVGEGTTMQLVLNSAETL</sequence>
<dbReference type="GO" id="GO:0000155">
    <property type="term" value="F:phosphorelay sensor kinase activity"/>
    <property type="evidence" value="ECO:0007669"/>
    <property type="project" value="InterPro"/>
</dbReference>
<name>A0A532UZF1_UNCL8</name>
<dbReference type="InterPro" id="IPR003661">
    <property type="entry name" value="HisK_dim/P_dom"/>
</dbReference>
<keyword evidence="3" id="KW-0597">Phosphoprotein</keyword>
<accession>A0A532UZF1</accession>
<dbReference type="InterPro" id="IPR036890">
    <property type="entry name" value="HATPase_C_sf"/>
</dbReference>
<dbReference type="Proteomes" id="UP000319619">
    <property type="component" value="Unassembled WGS sequence"/>
</dbReference>
<evidence type="ECO:0000256" key="5">
    <source>
        <dbReference type="ARBA" id="ARBA00022777"/>
    </source>
</evidence>
<comment type="caution">
    <text evidence="8">The sequence shown here is derived from an EMBL/GenBank/DDBJ whole genome shotgun (WGS) entry which is preliminary data.</text>
</comment>
<dbReference type="PROSITE" id="PS50109">
    <property type="entry name" value="HIS_KIN"/>
    <property type="match status" value="1"/>
</dbReference>
<feature type="domain" description="Histidine kinase" evidence="7">
    <location>
        <begin position="17"/>
        <end position="222"/>
    </location>
</feature>
<reference evidence="8 9" key="1">
    <citation type="submission" date="2017-06" db="EMBL/GenBank/DDBJ databases">
        <title>Novel microbial phyla capable of carbon fixation and sulfur reduction in deep-sea sediments.</title>
        <authorList>
            <person name="Huang J."/>
            <person name="Baker B."/>
            <person name="Wang Y."/>
        </authorList>
    </citation>
    <scope>NUCLEOTIDE SEQUENCE [LARGE SCALE GENOMIC DNA]</scope>
    <source>
        <strain evidence="8">B3_LCP</strain>
    </source>
</reference>
<dbReference type="PRINTS" id="PR00344">
    <property type="entry name" value="BCTRLSENSOR"/>
</dbReference>
<organism evidence="8 9">
    <name type="scientific">candidate division LCP-89 bacterium B3_LCP</name>
    <dbReference type="NCBI Taxonomy" id="2012998"/>
    <lineage>
        <taxon>Bacteria</taxon>
        <taxon>Pseudomonadati</taxon>
        <taxon>Bacteria division LCP-89</taxon>
    </lineage>
</organism>
<dbReference type="Pfam" id="PF02518">
    <property type="entry name" value="HATPase_c"/>
    <property type="match status" value="1"/>
</dbReference>
<keyword evidence="5" id="KW-0418">Kinase</keyword>
<dbReference type="CDD" id="cd00082">
    <property type="entry name" value="HisKA"/>
    <property type="match status" value="1"/>
</dbReference>
<protein>
    <recommendedName>
        <fullName evidence="2">histidine kinase</fullName>
        <ecNumber evidence="2">2.7.13.3</ecNumber>
    </recommendedName>
</protein>
<dbReference type="EC" id="2.7.13.3" evidence="2"/>
<dbReference type="AlphaFoldDB" id="A0A532UZF1"/>
<keyword evidence="4" id="KW-0808">Transferase</keyword>
<dbReference type="InterPro" id="IPR003594">
    <property type="entry name" value="HATPase_dom"/>
</dbReference>
<evidence type="ECO:0000256" key="2">
    <source>
        <dbReference type="ARBA" id="ARBA00012438"/>
    </source>
</evidence>
<evidence type="ECO:0000256" key="6">
    <source>
        <dbReference type="ARBA" id="ARBA00023012"/>
    </source>
</evidence>
<dbReference type="InterPro" id="IPR005467">
    <property type="entry name" value="His_kinase_dom"/>
</dbReference>
<evidence type="ECO:0000259" key="7">
    <source>
        <dbReference type="PROSITE" id="PS50109"/>
    </source>
</evidence>